<name>A0AA41QAD2_9MICO</name>
<dbReference type="RefSeq" id="WP_236087319.1">
    <property type="nucleotide sequence ID" value="NZ_JAKGSG010000005.1"/>
</dbReference>
<dbReference type="Pfam" id="PF07332">
    <property type="entry name" value="Phage_holin_3_6"/>
    <property type="match status" value="1"/>
</dbReference>
<keyword evidence="3" id="KW-1185">Reference proteome</keyword>
<evidence type="ECO:0000313" key="3">
    <source>
        <dbReference type="Proteomes" id="UP001165405"/>
    </source>
</evidence>
<accession>A0AA41QAD2</accession>
<proteinExistence type="predicted"/>
<evidence type="ECO:0000256" key="1">
    <source>
        <dbReference type="SAM" id="Phobius"/>
    </source>
</evidence>
<feature type="transmembrane region" description="Helical" evidence="1">
    <location>
        <begin position="85"/>
        <end position="108"/>
    </location>
</feature>
<dbReference type="InterPro" id="IPR009937">
    <property type="entry name" value="Phage_holin_3_6"/>
</dbReference>
<keyword evidence="1" id="KW-0472">Membrane</keyword>
<dbReference type="Proteomes" id="UP001165405">
    <property type="component" value="Unassembled WGS sequence"/>
</dbReference>
<reference evidence="2" key="1">
    <citation type="submission" date="2022-01" db="EMBL/GenBank/DDBJ databases">
        <title>Antribacter sp. nov., isolated from Guizhou of China.</title>
        <authorList>
            <person name="Chengliang C."/>
            <person name="Ya Z."/>
        </authorList>
    </citation>
    <scope>NUCLEOTIDE SEQUENCE</scope>
    <source>
        <strain evidence="2">KLBMP 9083</strain>
    </source>
</reference>
<gene>
    <name evidence="2" type="ORF">L1785_01420</name>
</gene>
<feature type="transmembrane region" description="Helical" evidence="1">
    <location>
        <begin position="56"/>
        <end position="79"/>
    </location>
</feature>
<evidence type="ECO:0000313" key="2">
    <source>
        <dbReference type="EMBL" id="MCF4119633.1"/>
    </source>
</evidence>
<keyword evidence="1" id="KW-1133">Transmembrane helix</keyword>
<comment type="caution">
    <text evidence="2">The sequence shown here is derived from an EMBL/GenBank/DDBJ whole genome shotgun (WGS) entry which is preliminary data.</text>
</comment>
<organism evidence="2 3">
    <name type="scientific">Antribacter soli</name>
    <dbReference type="NCBI Taxonomy" id="2910976"/>
    <lineage>
        <taxon>Bacteria</taxon>
        <taxon>Bacillati</taxon>
        <taxon>Actinomycetota</taxon>
        <taxon>Actinomycetes</taxon>
        <taxon>Micrococcales</taxon>
        <taxon>Promicromonosporaceae</taxon>
        <taxon>Antribacter</taxon>
    </lineage>
</organism>
<dbReference type="EMBL" id="JAKGSG010000005">
    <property type="protein sequence ID" value="MCF4119633.1"/>
    <property type="molecule type" value="Genomic_DNA"/>
</dbReference>
<sequence>MTEQVRDALHDDRPASLGKLVEHLTEQTSRLVRAEVALAKAELAEKAARSGMGAGLLAGALVFLTYALGVLILAAVLGLGVVWPLWLSALTIGLFLVLLAVVLVLVGVRQLKRAGRPPETVQRVKDDITTIKEGMRR</sequence>
<keyword evidence="1" id="KW-0812">Transmembrane</keyword>
<dbReference type="AlphaFoldDB" id="A0AA41QAD2"/>
<protein>
    <submittedName>
        <fullName evidence="2">Phage holin family protein</fullName>
    </submittedName>
</protein>